<dbReference type="GO" id="GO:0000045">
    <property type="term" value="P:autophagosome assembly"/>
    <property type="evidence" value="ECO:0007669"/>
    <property type="project" value="TreeGrafter"/>
</dbReference>
<dbReference type="PROSITE" id="PS50011">
    <property type="entry name" value="PROTEIN_KINASE_DOM"/>
    <property type="match status" value="1"/>
</dbReference>
<dbReference type="PROSITE" id="PS00107">
    <property type="entry name" value="PROTEIN_KINASE_ATP"/>
    <property type="match status" value="1"/>
</dbReference>
<evidence type="ECO:0000313" key="7">
    <source>
        <dbReference type="Proteomes" id="UP000483820"/>
    </source>
</evidence>
<keyword evidence="4" id="KW-0418">Kinase</keyword>
<dbReference type="GO" id="GO:0010508">
    <property type="term" value="P:positive regulation of autophagy"/>
    <property type="evidence" value="ECO:0007669"/>
    <property type="project" value="TreeGrafter"/>
</dbReference>
<dbReference type="GO" id="GO:0000422">
    <property type="term" value="P:autophagy of mitochondrion"/>
    <property type="evidence" value="ECO:0007669"/>
    <property type="project" value="TreeGrafter"/>
</dbReference>
<dbReference type="GO" id="GO:0005524">
    <property type="term" value="F:ATP binding"/>
    <property type="evidence" value="ECO:0007669"/>
    <property type="project" value="UniProtKB-UniRule"/>
</dbReference>
<dbReference type="AlphaFoldDB" id="A0A6A5FZK6"/>
<protein>
    <recommendedName>
        <fullName evidence="5">Protein kinase domain-containing protein</fullName>
    </recommendedName>
</protein>
<organism evidence="6 7">
    <name type="scientific">Caenorhabditis remanei</name>
    <name type="common">Caenorhabditis vulgaris</name>
    <dbReference type="NCBI Taxonomy" id="31234"/>
    <lineage>
        <taxon>Eukaryota</taxon>
        <taxon>Metazoa</taxon>
        <taxon>Ecdysozoa</taxon>
        <taxon>Nematoda</taxon>
        <taxon>Chromadorea</taxon>
        <taxon>Rhabditida</taxon>
        <taxon>Rhabditina</taxon>
        <taxon>Rhabditomorpha</taxon>
        <taxon>Rhabditoidea</taxon>
        <taxon>Rhabditidae</taxon>
        <taxon>Peloderinae</taxon>
        <taxon>Caenorhabditis</taxon>
    </lineage>
</organism>
<evidence type="ECO:0000256" key="1">
    <source>
        <dbReference type="ARBA" id="ARBA00022741"/>
    </source>
</evidence>
<dbReference type="PANTHER" id="PTHR24348">
    <property type="entry name" value="SERINE/THREONINE-PROTEIN KINASE UNC-51-RELATED"/>
    <property type="match status" value="1"/>
</dbReference>
<evidence type="ECO:0000256" key="4">
    <source>
        <dbReference type="RuleBase" id="RU000304"/>
    </source>
</evidence>
<dbReference type="GO" id="GO:0061709">
    <property type="term" value="P:reticulophagy"/>
    <property type="evidence" value="ECO:0007669"/>
    <property type="project" value="TreeGrafter"/>
</dbReference>
<dbReference type="Gene3D" id="3.30.200.20">
    <property type="entry name" value="Phosphorylase Kinase, domain 1"/>
    <property type="match status" value="1"/>
</dbReference>
<gene>
    <name evidence="6" type="ORF">GCK72_024330</name>
</gene>
<dbReference type="InterPro" id="IPR000719">
    <property type="entry name" value="Prot_kinase_dom"/>
</dbReference>
<dbReference type="GO" id="GO:0042594">
    <property type="term" value="P:response to starvation"/>
    <property type="evidence" value="ECO:0007669"/>
    <property type="project" value="TreeGrafter"/>
</dbReference>
<feature type="domain" description="Protein kinase" evidence="5">
    <location>
        <begin position="1"/>
        <end position="274"/>
    </location>
</feature>
<dbReference type="PROSITE" id="PS00108">
    <property type="entry name" value="PROTEIN_KINASE_ST"/>
    <property type="match status" value="1"/>
</dbReference>
<dbReference type="Proteomes" id="UP000483820">
    <property type="component" value="Chromosome X"/>
</dbReference>
<comment type="similarity">
    <text evidence="4">Belongs to the protein kinase superfamily.</text>
</comment>
<dbReference type="PANTHER" id="PTHR24348:SF45">
    <property type="entry name" value="PROTEIN KINASE DOMAIN-CONTAINING PROTEIN"/>
    <property type="match status" value="1"/>
</dbReference>
<dbReference type="RefSeq" id="XP_053579399.1">
    <property type="nucleotide sequence ID" value="XM_053735833.1"/>
</dbReference>
<reference evidence="6 7" key="1">
    <citation type="submission" date="2019-12" db="EMBL/GenBank/DDBJ databases">
        <title>Chromosome-level assembly of the Caenorhabditis remanei genome.</title>
        <authorList>
            <person name="Teterina A.A."/>
            <person name="Willis J.H."/>
            <person name="Phillips P.C."/>
        </authorList>
    </citation>
    <scope>NUCLEOTIDE SEQUENCE [LARGE SCALE GENOMIC DNA]</scope>
    <source>
        <strain evidence="6 7">PX506</strain>
        <tissue evidence="6">Whole organism</tissue>
    </source>
</reference>
<dbReference type="Gene3D" id="1.10.510.10">
    <property type="entry name" value="Transferase(Phosphotransferase) domain 1"/>
    <property type="match status" value="1"/>
</dbReference>
<keyword evidence="4" id="KW-0808">Transferase</keyword>
<dbReference type="GO" id="GO:0004674">
    <property type="term" value="F:protein serine/threonine kinase activity"/>
    <property type="evidence" value="ECO:0007669"/>
    <property type="project" value="UniProtKB-KW"/>
</dbReference>
<dbReference type="KEGG" id="crq:GCK72_024330"/>
<dbReference type="InterPro" id="IPR008271">
    <property type="entry name" value="Ser/Thr_kinase_AS"/>
</dbReference>
<dbReference type="GO" id="GO:0005776">
    <property type="term" value="C:autophagosome"/>
    <property type="evidence" value="ECO:0007669"/>
    <property type="project" value="TreeGrafter"/>
</dbReference>
<evidence type="ECO:0000313" key="6">
    <source>
        <dbReference type="EMBL" id="KAF1747864.1"/>
    </source>
</evidence>
<dbReference type="InterPro" id="IPR017441">
    <property type="entry name" value="Protein_kinase_ATP_BS"/>
</dbReference>
<dbReference type="EMBL" id="WUAV01000006">
    <property type="protein sequence ID" value="KAF1747864.1"/>
    <property type="molecule type" value="Genomic_DNA"/>
</dbReference>
<dbReference type="CTD" id="9825721"/>
<dbReference type="SMART" id="SM00220">
    <property type="entry name" value="S_TKc"/>
    <property type="match status" value="1"/>
</dbReference>
<dbReference type="SUPFAM" id="SSF56112">
    <property type="entry name" value="Protein kinase-like (PK-like)"/>
    <property type="match status" value="1"/>
</dbReference>
<keyword evidence="2 3" id="KW-0067">ATP-binding</keyword>
<dbReference type="GO" id="GO:0005829">
    <property type="term" value="C:cytosol"/>
    <property type="evidence" value="ECO:0007669"/>
    <property type="project" value="TreeGrafter"/>
</dbReference>
<name>A0A6A5FZK6_CAERE</name>
<dbReference type="GO" id="GO:0034045">
    <property type="term" value="C:phagophore assembly site membrane"/>
    <property type="evidence" value="ECO:0007669"/>
    <property type="project" value="TreeGrafter"/>
</dbReference>
<comment type="caution">
    <text evidence="6">The sequence shown here is derived from an EMBL/GenBank/DDBJ whole genome shotgun (WGS) entry which is preliminary data.</text>
</comment>
<feature type="binding site" evidence="3">
    <location>
        <position position="89"/>
    </location>
    <ligand>
        <name>ATP</name>
        <dbReference type="ChEBI" id="CHEBI:30616"/>
    </ligand>
</feature>
<keyword evidence="1 3" id="KW-0547">Nucleotide-binding</keyword>
<evidence type="ECO:0000256" key="3">
    <source>
        <dbReference type="PROSITE-ProRule" id="PRU10141"/>
    </source>
</evidence>
<dbReference type="Pfam" id="PF00069">
    <property type="entry name" value="Pkinase"/>
    <property type="match status" value="1"/>
</dbReference>
<sequence>MNVEIPSMLVTNDDEESVEVEMDKMVIHCASHRSSTASAFLMPDFTNQDIILEDKYEYNDSLDAMIGMGAFGAVFKGHVKDSDNVVAIKRMLKVHVKESELKMIKLLLDNIARGYKALYELKIVHRDIKPQNILITYTDASKQIACARITDFGIARTLDDEGEELCNVAGTFYYMAPEVGANLLKTCQYDSKVDMWSIGCLLYQCVTGEVPFDECSLCKLFLYVAGANFDAYDPPELPVELSQEVSGIIQSLLQLDTTQRCTPTQFYNKAITWSQQIC</sequence>
<proteinExistence type="inferred from homology"/>
<dbReference type="InterPro" id="IPR011009">
    <property type="entry name" value="Kinase-like_dom_sf"/>
</dbReference>
<keyword evidence="4" id="KW-0723">Serine/threonine-protein kinase</keyword>
<accession>A0A6A5FZK6</accession>
<evidence type="ECO:0000259" key="5">
    <source>
        <dbReference type="PROSITE" id="PS50011"/>
    </source>
</evidence>
<dbReference type="GeneID" id="9825721"/>
<evidence type="ECO:0000256" key="2">
    <source>
        <dbReference type="ARBA" id="ARBA00022840"/>
    </source>
</evidence>
<dbReference type="GO" id="GO:0048675">
    <property type="term" value="P:axon extension"/>
    <property type="evidence" value="ECO:0007669"/>
    <property type="project" value="TreeGrafter"/>
</dbReference>
<dbReference type="InterPro" id="IPR045269">
    <property type="entry name" value="Atg1-like"/>
</dbReference>
<dbReference type="GO" id="GO:0034727">
    <property type="term" value="P:piecemeal microautophagy of the nucleus"/>
    <property type="evidence" value="ECO:0007669"/>
    <property type="project" value="TreeGrafter"/>
</dbReference>